<dbReference type="Pfam" id="PF00570">
    <property type="entry name" value="HRDC"/>
    <property type="match status" value="1"/>
</dbReference>
<dbReference type="InterPro" id="IPR013986">
    <property type="entry name" value="DExx_box_DNA_helicase_dom_sf"/>
</dbReference>
<keyword evidence="5 10" id="KW-0067">ATP-binding</keyword>
<comment type="caution">
    <text evidence="16">The sequence shown here is derived from an EMBL/GenBank/DDBJ whole genome shotgun (WGS) entry which is preliminary data.</text>
</comment>
<keyword evidence="6" id="KW-0413">Isomerase</keyword>
<evidence type="ECO:0000256" key="10">
    <source>
        <dbReference type="PROSITE-ProRule" id="PRU00560"/>
    </source>
</evidence>
<dbReference type="EMBL" id="JAAMPA010000001">
    <property type="protein sequence ID" value="NIH67791.1"/>
    <property type="molecule type" value="Genomic_DNA"/>
</dbReference>
<dbReference type="SUPFAM" id="SSF47819">
    <property type="entry name" value="HRDC-like"/>
    <property type="match status" value="1"/>
</dbReference>
<proteinExistence type="inferred from homology"/>
<evidence type="ECO:0000259" key="12">
    <source>
        <dbReference type="PROSITE" id="PS50967"/>
    </source>
</evidence>
<dbReference type="PROSITE" id="PS51217">
    <property type="entry name" value="UVRD_HELICASE_CTER"/>
    <property type="match status" value="1"/>
</dbReference>
<dbReference type="Pfam" id="PF13361">
    <property type="entry name" value="UvrD_C"/>
    <property type="match status" value="2"/>
</dbReference>
<dbReference type="EMBL" id="BMMI01000005">
    <property type="protein sequence ID" value="GGL71267.1"/>
    <property type="molecule type" value="Genomic_DNA"/>
</dbReference>
<dbReference type="PANTHER" id="PTHR11070:SF69">
    <property type="entry name" value="ATP-DEPENDENT DNA HELICASE UVRD2"/>
    <property type="match status" value="1"/>
</dbReference>
<name>A0A846LKC0_9ACTN</name>
<evidence type="ECO:0000256" key="3">
    <source>
        <dbReference type="ARBA" id="ARBA00022801"/>
    </source>
</evidence>
<dbReference type="EC" id="5.6.2.4" evidence="8"/>
<evidence type="ECO:0000256" key="4">
    <source>
        <dbReference type="ARBA" id="ARBA00022806"/>
    </source>
</evidence>
<feature type="domain" description="HRDC" evidence="12">
    <location>
        <begin position="602"/>
        <end position="682"/>
    </location>
</feature>
<comment type="catalytic activity">
    <reaction evidence="7">
        <text>Couples ATP hydrolysis with the unwinding of duplex DNA by translocating in the 3'-5' direction.</text>
        <dbReference type="EC" id="5.6.2.4"/>
    </reaction>
</comment>
<organism evidence="16 17">
    <name type="scientific">Modestobacter marinus</name>
    <dbReference type="NCBI Taxonomy" id="477641"/>
    <lineage>
        <taxon>Bacteria</taxon>
        <taxon>Bacillati</taxon>
        <taxon>Actinomycetota</taxon>
        <taxon>Actinomycetes</taxon>
        <taxon>Geodermatophilales</taxon>
        <taxon>Geodermatophilaceae</taxon>
        <taxon>Modestobacter</taxon>
    </lineage>
</organism>
<evidence type="ECO:0000256" key="1">
    <source>
        <dbReference type="ARBA" id="ARBA00009922"/>
    </source>
</evidence>
<evidence type="ECO:0000256" key="9">
    <source>
        <dbReference type="ARBA" id="ARBA00048988"/>
    </source>
</evidence>
<dbReference type="GO" id="GO:0043138">
    <property type="term" value="F:3'-5' DNA helicase activity"/>
    <property type="evidence" value="ECO:0007669"/>
    <property type="project" value="UniProtKB-EC"/>
</dbReference>
<evidence type="ECO:0000256" key="6">
    <source>
        <dbReference type="ARBA" id="ARBA00023235"/>
    </source>
</evidence>
<dbReference type="GO" id="GO:0005524">
    <property type="term" value="F:ATP binding"/>
    <property type="evidence" value="ECO:0007669"/>
    <property type="project" value="UniProtKB-UniRule"/>
</dbReference>
<reference evidence="16 17" key="3">
    <citation type="submission" date="2020-02" db="EMBL/GenBank/DDBJ databases">
        <title>Sequencing the genomes of 1000 actinobacteria strains.</title>
        <authorList>
            <person name="Klenk H.-P."/>
        </authorList>
    </citation>
    <scope>NUCLEOTIDE SEQUENCE [LARGE SCALE GENOMIC DNA]</scope>
    <source>
        <strain evidence="16 17">DSM 45201</strain>
    </source>
</reference>
<dbReference type="InterPro" id="IPR027417">
    <property type="entry name" value="P-loop_NTPase"/>
</dbReference>
<dbReference type="Gene3D" id="1.10.10.160">
    <property type="match status" value="1"/>
</dbReference>
<dbReference type="AlphaFoldDB" id="A0A846LKC0"/>
<dbReference type="PROSITE" id="PS51198">
    <property type="entry name" value="UVRD_HELICASE_ATP_BIND"/>
    <property type="match status" value="1"/>
</dbReference>
<comment type="catalytic activity">
    <reaction evidence="9">
        <text>ATP + H2O = ADP + phosphate + H(+)</text>
        <dbReference type="Rhea" id="RHEA:13065"/>
        <dbReference type="ChEBI" id="CHEBI:15377"/>
        <dbReference type="ChEBI" id="CHEBI:15378"/>
        <dbReference type="ChEBI" id="CHEBI:30616"/>
        <dbReference type="ChEBI" id="CHEBI:43474"/>
        <dbReference type="ChEBI" id="CHEBI:456216"/>
        <dbReference type="EC" id="5.6.2.4"/>
    </reaction>
</comment>
<dbReference type="SUPFAM" id="SSF52540">
    <property type="entry name" value="P-loop containing nucleoside triphosphate hydrolases"/>
    <property type="match status" value="1"/>
</dbReference>
<evidence type="ECO:0000256" key="2">
    <source>
        <dbReference type="ARBA" id="ARBA00022741"/>
    </source>
</evidence>
<evidence type="ECO:0000256" key="11">
    <source>
        <dbReference type="SAM" id="MobiDB-lite"/>
    </source>
</evidence>
<gene>
    <name evidence="16" type="ORF">FB380_002237</name>
    <name evidence="15" type="ORF">GCM10011589_29490</name>
</gene>
<dbReference type="PROSITE" id="PS50967">
    <property type="entry name" value="HRDC"/>
    <property type="match status" value="1"/>
</dbReference>
<evidence type="ECO:0000313" key="17">
    <source>
        <dbReference type="Proteomes" id="UP000552836"/>
    </source>
</evidence>
<keyword evidence="4 10" id="KW-0347">Helicase</keyword>
<dbReference type="CDD" id="cd18807">
    <property type="entry name" value="SF1_C_UvrD"/>
    <property type="match status" value="1"/>
</dbReference>
<dbReference type="InterPro" id="IPR044876">
    <property type="entry name" value="HRDC_dom_sf"/>
</dbReference>
<feature type="region of interest" description="Disordered" evidence="11">
    <location>
        <begin position="564"/>
        <end position="596"/>
    </location>
</feature>
<evidence type="ECO:0000313" key="18">
    <source>
        <dbReference type="Proteomes" id="UP000648663"/>
    </source>
</evidence>
<dbReference type="Gene3D" id="3.40.50.300">
    <property type="entry name" value="P-loop containing nucleotide triphosphate hydrolases"/>
    <property type="match status" value="3"/>
</dbReference>
<dbReference type="Pfam" id="PF00580">
    <property type="entry name" value="UvrD-helicase"/>
    <property type="match status" value="1"/>
</dbReference>
<dbReference type="GO" id="GO:0016787">
    <property type="term" value="F:hydrolase activity"/>
    <property type="evidence" value="ECO:0007669"/>
    <property type="project" value="UniProtKB-UniRule"/>
</dbReference>
<feature type="binding site" evidence="10">
    <location>
        <begin position="45"/>
        <end position="52"/>
    </location>
    <ligand>
        <name>ATP</name>
        <dbReference type="ChEBI" id="CHEBI:30616"/>
    </ligand>
</feature>
<feature type="region of interest" description="Disordered" evidence="11">
    <location>
        <begin position="1"/>
        <end position="20"/>
    </location>
</feature>
<evidence type="ECO:0000313" key="16">
    <source>
        <dbReference type="EMBL" id="NIH67791.1"/>
    </source>
</evidence>
<evidence type="ECO:0000313" key="15">
    <source>
        <dbReference type="EMBL" id="GGL71267.1"/>
    </source>
</evidence>
<evidence type="ECO:0000259" key="13">
    <source>
        <dbReference type="PROSITE" id="PS51198"/>
    </source>
</evidence>
<dbReference type="SMART" id="SM00341">
    <property type="entry name" value="HRDC"/>
    <property type="match status" value="1"/>
</dbReference>
<dbReference type="PANTHER" id="PTHR11070">
    <property type="entry name" value="UVRD / RECB / PCRA DNA HELICASE FAMILY MEMBER"/>
    <property type="match status" value="1"/>
</dbReference>
<evidence type="ECO:0000256" key="8">
    <source>
        <dbReference type="ARBA" id="ARBA00034808"/>
    </source>
</evidence>
<dbReference type="GO" id="GO:0003677">
    <property type="term" value="F:DNA binding"/>
    <property type="evidence" value="ECO:0007669"/>
    <property type="project" value="InterPro"/>
</dbReference>
<evidence type="ECO:0000256" key="7">
    <source>
        <dbReference type="ARBA" id="ARBA00034617"/>
    </source>
</evidence>
<dbReference type="GO" id="GO:0033202">
    <property type="term" value="C:DNA helicase complex"/>
    <property type="evidence" value="ECO:0007669"/>
    <property type="project" value="TreeGrafter"/>
</dbReference>
<dbReference type="Gene3D" id="1.10.150.80">
    <property type="entry name" value="HRDC domain"/>
    <property type="match status" value="1"/>
</dbReference>
<dbReference type="CDD" id="cd17932">
    <property type="entry name" value="DEXQc_UvrD"/>
    <property type="match status" value="1"/>
</dbReference>
<reference evidence="18" key="2">
    <citation type="journal article" date="2019" name="Int. J. Syst. Evol. Microbiol.">
        <title>The Global Catalogue of Microorganisms (GCM) 10K type strain sequencing project: providing services to taxonomists for standard genome sequencing and annotation.</title>
        <authorList>
            <consortium name="The Broad Institute Genomics Platform"/>
            <consortium name="The Broad Institute Genome Sequencing Center for Infectious Disease"/>
            <person name="Wu L."/>
            <person name="Ma J."/>
        </authorList>
    </citation>
    <scope>NUCLEOTIDE SEQUENCE [LARGE SCALE GENOMIC DNA]</scope>
    <source>
        <strain evidence="18">CGMCC 4.5581</strain>
    </source>
</reference>
<keyword evidence="18" id="KW-1185">Reference proteome</keyword>
<dbReference type="InterPro" id="IPR014017">
    <property type="entry name" value="DNA_helicase_UvrD-like_C"/>
</dbReference>
<feature type="domain" description="UvrD-like helicase ATP-binding" evidence="13">
    <location>
        <begin position="24"/>
        <end position="304"/>
    </location>
</feature>
<keyword evidence="3 10" id="KW-0378">Hydrolase</keyword>
<dbReference type="Proteomes" id="UP000648663">
    <property type="component" value="Unassembled WGS sequence"/>
</dbReference>
<evidence type="ECO:0000256" key="5">
    <source>
        <dbReference type="ARBA" id="ARBA00022840"/>
    </source>
</evidence>
<protein>
    <recommendedName>
        <fullName evidence="8">DNA 3'-5' helicase</fullName>
        <ecNumber evidence="8">5.6.2.4</ecNumber>
    </recommendedName>
</protein>
<feature type="compositionally biased region" description="Basic and acidic residues" evidence="11">
    <location>
        <begin position="1"/>
        <end position="12"/>
    </location>
</feature>
<dbReference type="GO" id="GO:0000725">
    <property type="term" value="P:recombinational repair"/>
    <property type="evidence" value="ECO:0007669"/>
    <property type="project" value="TreeGrafter"/>
</dbReference>
<sequence length="685" mass="73533">MAMQRVEDERGTAEGPTGPEAVLAGLDEQQRAAAEAVRGPVCILAGAGTGKTRTITHRIAYGVHLGEYVPEQVLAVTFTARAAGELRGRLSALGVGGVQARTFHAAAMRQLRYFAPRVLGGPMPELIENKLRVVAGAATRARLTTDRTSLRDLASEIEWAKTTLATPEDYPARAAAAGRDLPFDASAVAEVYRGYEAAKQRDGALDFEDLLLVTAYAIEEHRDVAREVRAQYRHFVVDEYQDVNPLQQRLLDAWLGGRAEVCVVGDPNQTIYSFTGADPEYLLGFADRYGDAEVVKLERDYRSTPQVVGLANRLIGQAPPRKGLPGLRLLGQRAEGPAPTFVEHPDEPAEAAAVARACRELVDGGLPASEIAVLFRINAQSQVYESALADLGVPYVLKGGERFFERPEIREAVLLLRGAAAGGNDPGALVPAVRDVLASTGWVEHRPPPGGTARDRWQSLAALVDLAVDLVAEQPTLDLAGFVAHLAERANAQHAPTVQGVTLASMHAAKGLEWDAVFVVGLVDGVVPIAQSQSRPEAVEEERRLLYVAVTRAREQLTLSWSLARNPGGRRSRPRSRFLDGLAPDAAAAPRRPAKRPKVVLEGEAGELFERLRAWRSTTAEAASVPAYVVFTDATLQAIAETRPTTVRELSALPGVGARKLDLYGAEVIATVEGGHASEQGGHTS</sequence>
<accession>A0A846LKC0</accession>
<dbReference type="GO" id="GO:0005829">
    <property type="term" value="C:cytosol"/>
    <property type="evidence" value="ECO:0007669"/>
    <property type="project" value="TreeGrafter"/>
</dbReference>
<comment type="similarity">
    <text evidence="1">Belongs to the helicase family. UvrD subfamily.</text>
</comment>
<dbReference type="InterPro" id="IPR002121">
    <property type="entry name" value="HRDC_dom"/>
</dbReference>
<feature type="domain" description="UvrD-like helicase C-terminal" evidence="14">
    <location>
        <begin position="305"/>
        <end position="555"/>
    </location>
</feature>
<reference evidence="15" key="4">
    <citation type="submission" date="2024-05" db="EMBL/GenBank/DDBJ databases">
        <authorList>
            <person name="Sun Q."/>
            <person name="Zhou Y."/>
        </authorList>
    </citation>
    <scope>NUCLEOTIDE SEQUENCE</scope>
    <source>
        <strain evidence="15">CGMCC 4.5581</strain>
    </source>
</reference>
<reference evidence="15" key="1">
    <citation type="journal article" date="2014" name="Int. J. Syst. Evol. Microbiol.">
        <title>Complete genome of a new Firmicutes species belonging to the dominant human colonic microbiota ('Ruminococcus bicirculans') reveals two chromosomes and a selective capacity to utilize plant glucans.</title>
        <authorList>
            <consortium name="NISC Comparative Sequencing Program"/>
            <person name="Wegmann U."/>
            <person name="Louis P."/>
            <person name="Goesmann A."/>
            <person name="Henrissat B."/>
            <person name="Duncan S.H."/>
            <person name="Flint H.J."/>
        </authorList>
    </citation>
    <scope>NUCLEOTIDE SEQUENCE</scope>
    <source>
        <strain evidence="15">CGMCC 4.5581</strain>
    </source>
</reference>
<evidence type="ECO:0000259" key="14">
    <source>
        <dbReference type="PROSITE" id="PS51217"/>
    </source>
</evidence>
<dbReference type="InterPro" id="IPR010997">
    <property type="entry name" value="HRDC-like_sf"/>
</dbReference>
<dbReference type="FunFam" id="3.40.50.300:FF:001181">
    <property type="entry name" value="DNA helicase"/>
    <property type="match status" value="1"/>
</dbReference>
<dbReference type="InterPro" id="IPR000212">
    <property type="entry name" value="DNA_helicase_UvrD/REP"/>
</dbReference>
<dbReference type="InterPro" id="IPR014016">
    <property type="entry name" value="UvrD-like_ATP-bd"/>
</dbReference>
<dbReference type="Proteomes" id="UP000552836">
    <property type="component" value="Unassembled WGS sequence"/>
</dbReference>
<keyword evidence="2 10" id="KW-0547">Nucleotide-binding</keyword>